<dbReference type="InterPro" id="IPR004013">
    <property type="entry name" value="PHP_dom"/>
</dbReference>
<reference evidence="4 5" key="1">
    <citation type="submission" date="2024-04" db="EMBL/GenBank/DDBJ databases">
        <title>draft genome sequnece of Paenibacillus filicis.</title>
        <authorList>
            <person name="Kim D.-U."/>
        </authorList>
    </citation>
    <scope>NUCLEOTIDE SEQUENCE [LARGE SCALE GENOMIC DNA]</scope>
    <source>
        <strain evidence="4 5">KACC14197</strain>
    </source>
</reference>
<evidence type="ECO:0000256" key="1">
    <source>
        <dbReference type="SAM" id="MobiDB-lite"/>
    </source>
</evidence>
<feature type="signal peptide" evidence="2">
    <location>
        <begin position="1"/>
        <end position="16"/>
    </location>
</feature>
<accession>A0ABU9DNH5</accession>
<sequence>MSITASLFAQSLAAAAAAGPDTGANQPAPGGGRWVTGEYHAHTFQSDDAQQSLEDVLDKASQYGMDWIALSDHLRMSARDDEGHNIPGGPIPFSQGIIQYQAPKIKQLQAAGKYAGKIMFSGFEWDMPTYEHVGIGILTDHPNSDEALKVSNQFEYLFSDRPENKFDPSDVAAWKAKDNRAFSTKEDARTGLKWLQTNYPSTSYAILNHPSRKTVYTIADIRDFNNVAPDVVFGLEGMPGNQMEPDRGGLNLSTPKNRTYGGSDYMIAKLGGTWDALLGEGRRFWNFANSDSHFEISSNRLYSSGYWPGEYSKNYTWVNGNDMQAVLDGMKSGKSFSVFGDLINKLDFTVAGGGSQQEMGGNLQVNEGDKLQLTIRFKSPETNNNGDPVQVDHVDLISGDVTGKAIPGTAAYSKDTNDSTKVVKRFTSQDWTTEADGTHVITYEVGRADKNKYFRLRGTNLGTDVEGETINGEPLMDEKTDIADNELRFAEINQRNYKDLWFYSNPIFVDVKPNCSDSSQLRICGTLKTADGELYPQAAWTKQNVTASVYTAAQEPGSTVTLQVSRDGGDFLPYESGSSLELVQEGTHVLRFQASDSLGHEAVLPLKVNMDRTAPVITLRGAVSVTVAVYSPYTDMGADATDNLALAGPVVVTGSVDTSKLGTYQIHYKASDLAGNTAEAVRAVQVVAAASDDRPSDGNSGSTPSPGNSGNSDKEPDSGKHDKTTSVKFDAAGKQAAEGGIQNVLSFKIPANALSQDSVIQAEILQAGQAPQAGSYQALSPVVEMTSTGGRLFNKPVEITLNYKPDGAPAGSQAAVYYYNDTQHRWIYLGGSVDSAKGAVTVRVNHFTKFAVFAYKPMTFADLDKHWAKPYSDRLVGMRIVEGFEDGMFHPEEAVTRAQFAKMIADAFALPQAAKTTGFADDAVIPAWAKASIAAAVQADFIQGYEEQGRTVFKADRTITRAEMAVILSRVLGRNNGPSASGKNAFQDTADIPAWALSSVDAAVSSGILSGYEDQTFRPSGLATRAEATVVIYKLLESLHL</sequence>
<feature type="domain" description="SLH" evidence="3">
    <location>
        <begin position="916"/>
        <end position="982"/>
    </location>
</feature>
<dbReference type="InterPro" id="IPR016195">
    <property type="entry name" value="Pol/histidinol_Pase-like"/>
</dbReference>
<name>A0ABU9DNH5_9BACL</name>
<feature type="compositionally biased region" description="Low complexity" evidence="1">
    <location>
        <begin position="697"/>
        <end position="711"/>
    </location>
</feature>
<feature type="compositionally biased region" description="Basic and acidic residues" evidence="1">
    <location>
        <begin position="712"/>
        <end position="725"/>
    </location>
</feature>
<dbReference type="InterPro" id="IPR001119">
    <property type="entry name" value="SLH_dom"/>
</dbReference>
<gene>
    <name evidence="4" type="ORF">WMW72_21065</name>
</gene>
<dbReference type="Proteomes" id="UP001469365">
    <property type="component" value="Unassembled WGS sequence"/>
</dbReference>
<evidence type="ECO:0000313" key="5">
    <source>
        <dbReference type="Proteomes" id="UP001469365"/>
    </source>
</evidence>
<dbReference type="InterPro" id="IPR013783">
    <property type="entry name" value="Ig-like_fold"/>
</dbReference>
<dbReference type="SUPFAM" id="SSF89550">
    <property type="entry name" value="PHP domain-like"/>
    <property type="match status" value="1"/>
</dbReference>
<feature type="chain" id="PRO_5045373761" evidence="2">
    <location>
        <begin position="17"/>
        <end position="1041"/>
    </location>
</feature>
<dbReference type="PANTHER" id="PTHR43308:SF5">
    <property type="entry name" value="S-LAYER PROTEIN _ PEPTIDOGLYCAN ENDO-BETA-N-ACETYLGLUCOSAMINIDASE"/>
    <property type="match status" value="1"/>
</dbReference>
<keyword evidence="5" id="KW-1185">Reference proteome</keyword>
<keyword evidence="2" id="KW-0732">Signal</keyword>
<comment type="caution">
    <text evidence="4">The sequence shown here is derived from an EMBL/GenBank/DDBJ whole genome shotgun (WGS) entry which is preliminary data.</text>
</comment>
<dbReference type="RefSeq" id="WP_341417539.1">
    <property type="nucleotide sequence ID" value="NZ_JBBPCC010000014.1"/>
</dbReference>
<dbReference type="Pfam" id="PF02811">
    <property type="entry name" value="PHP"/>
    <property type="match status" value="1"/>
</dbReference>
<feature type="domain" description="SLH" evidence="3">
    <location>
        <begin position="855"/>
        <end position="915"/>
    </location>
</feature>
<feature type="region of interest" description="Disordered" evidence="1">
    <location>
        <begin position="689"/>
        <end position="725"/>
    </location>
</feature>
<evidence type="ECO:0000259" key="3">
    <source>
        <dbReference type="PROSITE" id="PS51272"/>
    </source>
</evidence>
<dbReference type="Gene3D" id="3.20.20.140">
    <property type="entry name" value="Metal-dependent hydrolases"/>
    <property type="match status" value="1"/>
</dbReference>
<protein>
    <submittedName>
        <fullName evidence="4">S-layer homology domain-containing protein</fullName>
    </submittedName>
</protein>
<evidence type="ECO:0000313" key="4">
    <source>
        <dbReference type="EMBL" id="MEK8130402.1"/>
    </source>
</evidence>
<dbReference type="Gene3D" id="2.60.220.30">
    <property type="match status" value="1"/>
</dbReference>
<dbReference type="EMBL" id="JBBPCC010000014">
    <property type="protein sequence ID" value="MEK8130402.1"/>
    <property type="molecule type" value="Genomic_DNA"/>
</dbReference>
<feature type="domain" description="SLH" evidence="3">
    <location>
        <begin position="983"/>
        <end position="1041"/>
    </location>
</feature>
<organism evidence="4 5">
    <name type="scientific">Paenibacillus filicis</name>
    <dbReference type="NCBI Taxonomy" id="669464"/>
    <lineage>
        <taxon>Bacteria</taxon>
        <taxon>Bacillati</taxon>
        <taxon>Bacillota</taxon>
        <taxon>Bacilli</taxon>
        <taxon>Bacillales</taxon>
        <taxon>Paenibacillaceae</taxon>
        <taxon>Paenibacillus</taxon>
    </lineage>
</organism>
<dbReference type="Pfam" id="PF16403">
    <property type="entry name" value="Bact_surface_Ig-like"/>
    <property type="match status" value="1"/>
</dbReference>
<dbReference type="InterPro" id="IPR032179">
    <property type="entry name" value="Cry22Aa_Ig-like"/>
</dbReference>
<dbReference type="Gene3D" id="2.60.40.10">
    <property type="entry name" value="Immunoglobulins"/>
    <property type="match status" value="1"/>
</dbReference>
<dbReference type="PROSITE" id="PS51272">
    <property type="entry name" value="SLH"/>
    <property type="match status" value="3"/>
</dbReference>
<dbReference type="PANTHER" id="PTHR43308">
    <property type="entry name" value="OUTER MEMBRANE PROTEIN ALPHA-RELATED"/>
    <property type="match status" value="1"/>
</dbReference>
<proteinExistence type="predicted"/>
<dbReference type="Pfam" id="PF00395">
    <property type="entry name" value="SLH"/>
    <property type="match status" value="3"/>
</dbReference>
<dbReference type="InterPro" id="IPR051465">
    <property type="entry name" value="Cell_Envelope_Struct_Comp"/>
</dbReference>
<evidence type="ECO:0000256" key="2">
    <source>
        <dbReference type="SAM" id="SignalP"/>
    </source>
</evidence>